<dbReference type="SUPFAM" id="SSF144232">
    <property type="entry name" value="HIT/MYND zinc finger-like"/>
    <property type="match status" value="1"/>
</dbReference>
<dbReference type="EMBL" id="HBIN01006799">
    <property type="protein sequence ID" value="CAE0434677.1"/>
    <property type="molecule type" value="Transcribed_RNA"/>
</dbReference>
<evidence type="ECO:0000259" key="5">
    <source>
        <dbReference type="PROSITE" id="PS50865"/>
    </source>
</evidence>
<accession>A0A6S8BDU7</accession>
<keyword evidence="2 4" id="KW-0863">Zinc-finger</keyword>
<dbReference type="Gene3D" id="6.10.140.2220">
    <property type="match status" value="1"/>
</dbReference>
<gene>
    <name evidence="6" type="ORF">ASTO00021_LOCUS4970</name>
    <name evidence="7" type="ORF">ASTO00021_LOCUS4973</name>
</gene>
<evidence type="ECO:0000256" key="3">
    <source>
        <dbReference type="ARBA" id="ARBA00022833"/>
    </source>
</evidence>
<organism evidence="7">
    <name type="scientific">Aplanochytrium stocchinoi</name>
    <dbReference type="NCBI Taxonomy" id="215587"/>
    <lineage>
        <taxon>Eukaryota</taxon>
        <taxon>Sar</taxon>
        <taxon>Stramenopiles</taxon>
        <taxon>Bigyra</taxon>
        <taxon>Labyrinthulomycetes</taxon>
        <taxon>Thraustochytrida</taxon>
        <taxon>Thraustochytriidae</taxon>
        <taxon>Aplanochytrium</taxon>
    </lineage>
</organism>
<dbReference type="InterPro" id="IPR002893">
    <property type="entry name" value="Znf_MYND"/>
</dbReference>
<dbReference type="PANTHER" id="PTHR12298:SF4">
    <property type="entry name" value="PROGRAMMED CELL DEATH PROTEIN 2"/>
    <property type="match status" value="1"/>
</dbReference>
<name>A0A6S8BDU7_9STRA</name>
<dbReference type="PANTHER" id="PTHR12298">
    <property type="entry name" value="PCDC2 PROGRAMMED CELL DEATH PROTEIN 2 -RELATED"/>
    <property type="match status" value="1"/>
</dbReference>
<keyword evidence="1" id="KW-0479">Metal-binding</keyword>
<dbReference type="Pfam" id="PF04194">
    <property type="entry name" value="PDCD2_C"/>
    <property type="match status" value="1"/>
</dbReference>
<evidence type="ECO:0000313" key="7">
    <source>
        <dbReference type="EMBL" id="CAE0434677.1"/>
    </source>
</evidence>
<evidence type="ECO:0000313" key="6">
    <source>
        <dbReference type="EMBL" id="CAE0434674.1"/>
    </source>
</evidence>
<keyword evidence="3" id="KW-0862">Zinc</keyword>
<dbReference type="InterPro" id="IPR007320">
    <property type="entry name" value="PDCD2_C"/>
</dbReference>
<protein>
    <recommendedName>
        <fullName evidence="5">MYND-type domain-containing protein</fullName>
    </recommendedName>
</protein>
<dbReference type="AlphaFoldDB" id="A0A6S8BDU7"/>
<dbReference type="GO" id="GO:0005737">
    <property type="term" value="C:cytoplasm"/>
    <property type="evidence" value="ECO:0007669"/>
    <property type="project" value="InterPro"/>
</dbReference>
<dbReference type="GO" id="GO:0008270">
    <property type="term" value="F:zinc ion binding"/>
    <property type="evidence" value="ECO:0007669"/>
    <property type="project" value="UniProtKB-KW"/>
</dbReference>
<dbReference type="PROSITE" id="PS50865">
    <property type="entry name" value="ZF_MYND_2"/>
    <property type="match status" value="1"/>
</dbReference>
<dbReference type="Pfam" id="PF01753">
    <property type="entry name" value="zf-MYND"/>
    <property type="match status" value="1"/>
</dbReference>
<evidence type="ECO:0000256" key="1">
    <source>
        <dbReference type="ARBA" id="ARBA00022723"/>
    </source>
</evidence>
<sequence length="394" mass="44702">MSIATALKGKELKTTGVEIGYVVKPEEVEKNEKSMLIHSNPNWSEWDGGIVGGIPSWLSPFGGDESDMLPEDYNKLFECRSCKKKLSFLLQTYAPNDGIAEAFHRSLYIFVCRNKSSCTASGKGVRVFRTQLPKINSFYPICGAGSDVDGAWKPVEISGIQLGRQFKPAFVLEVDPEEFTEQEIKQLRDPDSESAKAADVKCAQCHLTNVKVFKCSRCHSVTYCSRDHQKLHWKTHKPACALLNESNKQTDSEKLEDEQLEQDGLDKIAAGANSEVAKRLNNKDEQFVLFQKRISYYPDQVLRYSLWPNEEEASMTGPLWIANVDKVPSVPNCNLCGEQRKFEMQIMPQMLHVLSETYLDWGTICIYTCQRSCNITGKFRYAEEFAWVQNCKLE</sequence>
<dbReference type="PROSITE" id="PS01360">
    <property type="entry name" value="ZF_MYND_1"/>
    <property type="match status" value="1"/>
</dbReference>
<reference evidence="7" key="1">
    <citation type="submission" date="2021-01" db="EMBL/GenBank/DDBJ databases">
        <authorList>
            <person name="Corre E."/>
            <person name="Pelletier E."/>
            <person name="Niang G."/>
            <person name="Scheremetjew M."/>
            <person name="Finn R."/>
            <person name="Kale V."/>
            <person name="Holt S."/>
            <person name="Cochrane G."/>
            <person name="Meng A."/>
            <person name="Brown T."/>
            <person name="Cohen L."/>
        </authorList>
    </citation>
    <scope>NUCLEOTIDE SEQUENCE</scope>
    <source>
        <strain evidence="7">GSBS06</strain>
    </source>
</reference>
<evidence type="ECO:0000256" key="2">
    <source>
        <dbReference type="ARBA" id="ARBA00022771"/>
    </source>
</evidence>
<dbReference type="EMBL" id="HBIN01006796">
    <property type="protein sequence ID" value="CAE0434674.1"/>
    <property type="molecule type" value="Transcribed_RNA"/>
</dbReference>
<feature type="domain" description="MYND-type" evidence="5">
    <location>
        <begin position="202"/>
        <end position="240"/>
    </location>
</feature>
<proteinExistence type="predicted"/>
<evidence type="ECO:0000256" key="4">
    <source>
        <dbReference type="PROSITE-ProRule" id="PRU00134"/>
    </source>
</evidence>